<dbReference type="EMBL" id="GBRH01189237">
    <property type="protein sequence ID" value="JAE08659.1"/>
    <property type="molecule type" value="Transcribed_RNA"/>
</dbReference>
<proteinExistence type="predicted"/>
<reference evidence="1" key="2">
    <citation type="journal article" date="2015" name="Data Brief">
        <title>Shoot transcriptome of the giant reed, Arundo donax.</title>
        <authorList>
            <person name="Barrero R.A."/>
            <person name="Guerrero F.D."/>
            <person name="Moolhuijzen P."/>
            <person name="Goolsby J.A."/>
            <person name="Tidwell J."/>
            <person name="Bellgard S.E."/>
            <person name="Bellgard M.I."/>
        </authorList>
    </citation>
    <scope>NUCLEOTIDE SEQUENCE</scope>
    <source>
        <tissue evidence="1">Shoot tissue taken approximately 20 cm above the soil surface</tissue>
    </source>
</reference>
<dbReference type="AlphaFoldDB" id="A0A0A9FBT5"/>
<name>A0A0A9FBT5_ARUDO</name>
<organism evidence="1">
    <name type="scientific">Arundo donax</name>
    <name type="common">Giant reed</name>
    <name type="synonym">Donax arundinaceus</name>
    <dbReference type="NCBI Taxonomy" id="35708"/>
    <lineage>
        <taxon>Eukaryota</taxon>
        <taxon>Viridiplantae</taxon>
        <taxon>Streptophyta</taxon>
        <taxon>Embryophyta</taxon>
        <taxon>Tracheophyta</taxon>
        <taxon>Spermatophyta</taxon>
        <taxon>Magnoliopsida</taxon>
        <taxon>Liliopsida</taxon>
        <taxon>Poales</taxon>
        <taxon>Poaceae</taxon>
        <taxon>PACMAD clade</taxon>
        <taxon>Arundinoideae</taxon>
        <taxon>Arundineae</taxon>
        <taxon>Arundo</taxon>
    </lineage>
</organism>
<accession>A0A0A9FBT5</accession>
<reference evidence="1" key="1">
    <citation type="submission" date="2014-09" db="EMBL/GenBank/DDBJ databases">
        <authorList>
            <person name="Magalhaes I.L.F."/>
            <person name="Oliveira U."/>
            <person name="Santos F.R."/>
            <person name="Vidigal T.H.D.A."/>
            <person name="Brescovit A.D."/>
            <person name="Santos A.J."/>
        </authorList>
    </citation>
    <scope>NUCLEOTIDE SEQUENCE</scope>
    <source>
        <tissue evidence="1">Shoot tissue taken approximately 20 cm above the soil surface</tissue>
    </source>
</reference>
<evidence type="ECO:0000313" key="1">
    <source>
        <dbReference type="EMBL" id="JAE08659.1"/>
    </source>
</evidence>
<sequence>MDCCANHLMMFMLEVIFVIQSSEIFYNTPLLGVELAKKLQ</sequence>
<protein>
    <submittedName>
        <fullName evidence="1">Uncharacterized protein</fullName>
    </submittedName>
</protein>